<organism evidence="2 3">
    <name type="scientific">Astatotilapia calliptera</name>
    <name type="common">Eastern happy</name>
    <name type="synonym">Chromis callipterus</name>
    <dbReference type="NCBI Taxonomy" id="8154"/>
    <lineage>
        <taxon>Eukaryota</taxon>
        <taxon>Metazoa</taxon>
        <taxon>Chordata</taxon>
        <taxon>Craniata</taxon>
        <taxon>Vertebrata</taxon>
        <taxon>Euteleostomi</taxon>
        <taxon>Actinopterygii</taxon>
        <taxon>Neopterygii</taxon>
        <taxon>Teleostei</taxon>
        <taxon>Neoteleostei</taxon>
        <taxon>Acanthomorphata</taxon>
        <taxon>Ovalentaria</taxon>
        <taxon>Cichlomorphae</taxon>
        <taxon>Cichliformes</taxon>
        <taxon>Cichlidae</taxon>
        <taxon>African cichlids</taxon>
        <taxon>Pseudocrenilabrinae</taxon>
        <taxon>Haplochromini</taxon>
        <taxon>Astatotilapia</taxon>
    </lineage>
</organism>
<feature type="region of interest" description="Disordered" evidence="1">
    <location>
        <begin position="1"/>
        <end position="45"/>
    </location>
</feature>
<reference evidence="2" key="1">
    <citation type="submission" date="2018-05" db="EMBL/GenBank/DDBJ databases">
        <authorList>
            <person name="Datahose"/>
        </authorList>
    </citation>
    <scope>NUCLEOTIDE SEQUENCE</scope>
</reference>
<accession>A0A3P8PW63</accession>
<dbReference type="Proteomes" id="UP000265100">
    <property type="component" value="Chromosome 7"/>
</dbReference>
<evidence type="ECO:0000313" key="3">
    <source>
        <dbReference type="Proteomes" id="UP000265100"/>
    </source>
</evidence>
<dbReference type="OMA" id="CILVEQK"/>
<protein>
    <submittedName>
        <fullName evidence="2">Uncharacterized protein</fullName>
    </submittedName>
</protein>
<evidence type="ECO:0000313" key="2">
    <source>
        <dbReference type="Ensembl" id="ENSACLP00000021277.2"/>
    </source>
</evidence>
<dbReference type="GeneTree" id="ENSGT00530000064134"/>
<feature type="compositionally biased region" description="Pro residues" evidence="1">
    <location>
        <begin position="247"/>
        <end position="264"/>
    </location>
</feature>
<dbReference type="Ensembl" id="ENSACLT00000021767.2">
    <property type="protein sequence ID" value="ENSACLP00000021277.2"/>
    <property type="gene ID" value="ENSACLG00000014470.2"/>
</dbReference>
<feature type="compositionally biased region" description="Pro residues" evidence="1">
    <location>
        <begin position="336"/>
        <end position="347"/>
    </location>
</feature>
<feature type="compositionally biased region" description="Basic and acidic residues" evidence="1">
    <location>
        <begin position="36"/>
        <end position="45"/>
    </location>
</feature>
<feature type="region of interest" description="Disordered" evidence="1">
    <location>
        <begin position="227"/>
        <end position="380"/>
    </location>
</feature>
<dbReference type="Bgee" id="ENSACLG00000014470">
    <property type="expression patterns" value="Expressed in anal fin and 6 other cell types or tissues"/>
</dbReference>
<feature type="compositionally biased region" description="Low complexity" evidence="1">
    <location>
        <begin position="348"/>
        <end position="374"/>
    </location>
</feature>
<dbReference type="PANTHER" id="PTHR23295:SF5">
    <property type="entry name" value="SI:CH211-216L23.2"/>
    <property type="match status" value="1"/>
</dbReference>
<keyword evidence="3" id="KW-1185">Reference proteome</keyword>
<sequence length="380" mass="41439">MSSWVKSPAGGRRPSGNPNGSAPQPRVFRRAAPYPTREERTEELKDALDSYEELEQIQNYSGSVKYEGYKHQPNEKSAVIFLPLFESLSTSPFSNFQPNQRVALQQTDVKRCIRSSTDRCRRRGSQPTAWFSLLPNSAFHRNMPKDQAMDFVLAEYNRGLAKERPPRDPADIAAEASQLLDDFLDREKIARHTVPSETRQLLVLLGEGVHLYPEELETISEYVRSRQDHVQASNSEGEKGIMLPPGLGKPPPLLPTPSGPPQPQPASLTGGPMGDHASPSPVPLLPSPVAHPKTKPPPLLSLHRLPGPSLGGPIVRGPLSSHIPYGGPGVPRGPLLHPPPVFHPGPRGPTRGAPPTLKSARPPLLSSPGAPLLRQSVPRH</sequence>
<dbReference type="InterPro" id="IPR052600">
    <property type="entry name" value="Nuc_rcpt_coact/corep"/>
</dbReference>
<name>A0A3P8PW63_ASTCA</name>
<dbReference type="PANTHER" id="PTHR23295">
    <property type="entry name" value="NUCLEAR RECEPTOR COACTIVATOR 5-RELATED"/>
    <property type="match status" value="1"/>
</dbReference>
<reference evidence="2" key="2">
    <citation type="submission" date="2025-08" db="UniProtKB">
        <authorList>
            <consortium name="Ensembl"/>
        </authorList>
    </citation>
    <scope>IDENTIFICATION</scope>
</reference>
<reference evidence="2" key="3">
    <citation type="submission" date="2025-09" db="UniProtKB">
        <authorList>
            <consortium name="Ensembl"/>
        </authorList>
    </citation>
    <scope>IDENTIFICATION</scope>
</reference>
<proteinExistence type="predicted"/>
<evidence type="ECO:0000256" key="1">
    <source>
        <dbReference type="SAM" id="MobiDB-lite"/>
    </source>
</evidence>
<dbReference type="AlphaFoldDB" id="A0A3P8PW63"/>
<dbReference type="OrthoDB" id="10044938at2759"/>
<dbReference type="STRING" id="8154.ENSACLP00000021277"/>